<evidence type="ECO:0000259" key="2">
    <source>
        <dbReference type="Pfam" id="PF21788"/>
    </source>
</evidence>
<dbReference type="InterPro" id="IPR048365">
    <property type="entry name" value="TNP-like_RNaseH_N"/>
</dbReference>
<reference evidence="4 5" key="1">
    <citation type="submission" date="2015-04" db="EMBL/GenBank/DDBJ databases">
        <title>Lasius niger genome sequencing.</title>
        <authorList>
            <person name="Konorov E.A."/>
            <person name="Nikitin M.A."/>
            <person name="Kirill M.V."/>
            <person name="Chang P."/>
        </authorList>
    </citation>
    <scope>NUCLEOTIDE SEQUENCE [LARGE SCALE GENOMIC DNA]</scope>
    <source>
        <tissue evidence="4">Whole</tissue>
    </source>
</reference>
<organism evidence="4 5">
    <name type="scientific">Lasius niger</name>
    <name type="common">Black garden ant</name>
    <dbReference type="NCBI Taxonomy" id="67767"/>
    <lineage>
        <taxon>Eukaryota</taxon>
        <taxon>Metazoa</taxon>
        <taxon>Ecdysozoa</taxon>
        <taxon>Arthropoda</taxon>
        <taxon>Hexapoda</taxon>
        <taxon>Insecta</taxon>
        <taxon>Pterygota</taxon>
        <taxon>Neoptera</taxon>
        <taxon>Endopterygota</taxon>
        <taxon>Hymenoptera</taxon>
        <taxon>Apocrita</taxon>
        <taxon>Aculeata</taxon>
        <taxon>Formicoidea</taxon>
        <taxon>Formicidae</taxon>
        <taxon>Formicinae</taxon>
        <taxon>Lasius</taxon>
        <taxon>Lasius</taxon>
    </lineage>
</organism>
<feature type="domain" description="Transposable element P transposase-like GTP-binding insertion" evidence="2">
    <location>
        <begin position="236"/>
        <end position="353"/>
    </location>
</feature>
<dbReference type="EMBL" id="LBMM01017718">
    <property type="protein sequence ID" value="KMQ83986.1"/>
    <property type="molecule type" value="Genomic_DNA"/>
</dbReference>
<dbReference type="Proteomes" id="UP000036403">
    <property type="component" value="Unassembled WGS sequence"/>
</dbReference>
<evidence type="ECO:0000313" key="4">
    <source>
        <dbReference type="EMBL" id="KMQ83986.1"/>
    </source>
</evidence>
<evidence type="ECO:0000259" key="3">
    <source>
        <dbReference type="Pfam" id="PF21789"/>
    </source>
</evidence>
<sequence length="565" mass="64074">MTVDEFLDEKKCYNPSARAMVKLQLHKRNAPYMQDEKDLSKQLYFHSAAALVRLRKGGCNFPAKSTIQMWIAEYDIATGFCDIIFKKLAEKFSTLPMDERICALKWDEMAIKSYEEYSTKFDIIEGLVDLGPLGRRHIRAKQVFVFCVDSLNAKNPWRQPLAYFLSKTGITAQEIGQLVTICHQKLKDAGAIVKLLTCDQGVANQQLYRSILKVTPERPICELNGTEVFASFDFPHLVKRLLSQLRQHKILYHNGKVIAAYKDFEDTWKYDRVNGTSNLLSHISEAHLHPDGFEAMNVKRAFLMLSHTYACAIKLAGSDKNGLQSSTWEATVDFAETMNRVIDACNSYKLIFRNPQKRPLSPRNPEIEKLLTDFIDWSSEWSTKPDGLQRAPCVKGFPLSIRAILGVYESVAKEHPGFELAAGLCNQDSVEHLFSKLRQRGGHNPNPTARMVRLSIRHILSTGYIYGSDRANVQCDKALSLLNPITTEVGRAFETVDESESVEFQEDIEELSENSNVREALNTIESEIEIEDVEKNSIYELNAINYLAGYVAYKIVINILSFSAT</sequence>
<feature type="domain" description="Transposable element P transposase-like RNase H C-terminal" evidence="3">
    <location>
        <begin position="426"/>
        <end position="451"/>
    </location>
</feature>
<dbReference type="AlphaFoldDB" id="A0A0J7K1B3"/>
<name>A0A0J7K1B3_LASNI</name>
<dbReference type="PaxDb" id="67767-A0A0J7K1B3"/>
<comment type="caution">
    <text evidence="4">The sequence shown here is derived from an EMBL/GenBank/DDBJ whole genome shotgun (WGS) entry which is preliminary data.</text>
</comment>
<dbReference type="OrthoDB" id="7550476at2759"/>
<dbReference type="Pfam" id="PF21788">
    <property type="entry name" value="TNP-like_GBD"/>
    <property type="match status" value="1"/>
</dbReference>
<proteinExistence type="predicted"/>
<feature type="domain" description="Transposable element P transposase-like RNase H" evidence="1">
    <location>
        <begin position="78"/>
        <end position="209"/>
    </location>
</feature>
<keyword evidence="5" id="KW-1185">Reference proteome</keyword>
<dbReference type="InterPro" id="IPR048367">
    <property type="entry name" value="TNP-like_RNaseH_C"/>
</dbReference>
<dbReference type="Pfam" id="PF21787">
    <property type="entry name" value="TNP-like_RNaseH_N"/>
    <property type="match status" value="1"/>
</dbReference>
<evidence type="ECO:0000259" key="1">
    <source>
        <dbReference type="Pfam" id="PF21787"/>
    </source>
</evidence>
<accession>A0A0J7K1B3</accession>
<evidence type="ECO:0000313" key="5">
    <source>
        <dbReference type="Proteomes" id="UP000036403"/>
    </source>
</evidence>
<dbReference type="InterPro" id="IPR048366">
    <property type="entry name" value="TNP-like_GBD"/>
</dbReference>
<dbReference type="Pfam" id="PF21789">
    <property type="entry name" value="TNP-like_RNaseH_C"/>
    <property type="match status" value="1"/>
</dbReference>
<gene>
    <name evidence="4" type="ORF">RF55_18651</name>
</gene>
<protein>
    <submittedName>
        <fullName evidence="4">Transposable element p transposase</fullName>
    </submittedName>
</protein>